<accession>E3L3L6</accession>
<keyword evidence="3" id="KW-1185">Reference proteome</keyword>
<dbReference type="RefSeq" id="XP_003335560.1">
    <property type="nucleotide sequence ID" value="XM_003335512.2"/>
</dbReference>
<evidence type="ECO:0000256" key="1">
    <source>
        <dbReference type="SAM" id="Phobius"/>
    </source>
</evidence>
<protein>
    <submittedName>
        <fullName evidence="2">Uncharacterized protein</fullName>
    </submittedName>
</protein>
<dbReference type="HOGENOM" id="CLU_1836127_0_0_1"/>
<keyword evidence="1" id="KW-1133">Transmembrane helix</keyword>
<dbReference type="STRING" id="418459.E3L3L6"/>
<evidence type="ECO:0000313" key="2">
    <source>
        <dbReference type="EMBL" id="EFP91141.1"/>
    </source>
</evidence>
<dbReference type="InParanoid" id="E3L3L6"/>
<organism evidence="2 3">
    <name type="scientific">Puccinia graminis f. sp. tritici (strain CRL 75-36-700-3 / race SCCL)</name>
    <name type="common">Black stem rust fungus</name>
    <dbReference type="NCBI Taxonomy" id="418459"/>
    <lineage>
        <taxon>Eukaryota</taxon>
        <taxon>Fungi</taxon>
        <taxon>Dikarya</taxon>
        <taxon>Basidiomycota</taxon>
        <taxon>Pucciniomycotina</taxon>
        <taxon>Pucciniomycetes</taxon>
        <taxon>Pucciniales</taxon>
        <taxon>Pucciniaceae</taxon>
        <taxon>Puccinia</taxon>
    </lineage>
</organism>
<dbReference type="OrthoDB" id="2505843at2759"/>
<feature type="transmembrane region" description="Helical" evidence="1">
    <location>
        <begin position="7"/>
        <end position="26"/>
    </location>
</feature>
<sequence>MSRYGLYYLISSVLSYLSYSFLSATGSPQRTGGGATQTPDDLSTGIHQYIVDYCYISVFVWLTTGLISKSFWMAYWILLVSLGDCFSHNSSRASHMDHGLTPTDRREFQLQIYEGKAKGRVDIITQFRLWLVYPHLMPRK</sequence>
<keyword evidence="1" id="KW-0472">Membrane</keyword>
<dbReference type="InterPro" id="IPR008506">
    <property type="entry name" value="SND2/TMEM208"/>
</dbReference>
<dbReference type="VEuPathDB" id="FungiDB:PGTG_16886"/>
<dbReference type="Pfam" id="PF05620">
    <property type="entry name" value="TMEM208_SND2"/>
    <property type="match status" value="1"/>
</dbReference>
<dbReference type="Proteomes" id="UP000008783">
    <property type="component" value="Unassembled WGS sequence"/>
</dbReference>
<dbReference type="AlphaFoldDB" id="E3L3L6"/>
<gene>
    <name evidence="2" type="ORF">PGTG_16886</name>
</gene>
<reference evidence="3" key="2">
    <citation type="journal article" date="2011" name="Proc. Natl. Acad. Sci. U.S.A.">
        <title>Obligate biotrophy features unraveled by the genomic analysis of rust fungi.</title>
        <authorList>
            <person name="Duplessis S."/>
            <person name="Cuomo C.A."/>
            <person name="Lin Y.-C."/>
            <person name="Aerts A."/>
            <person name="Tisserant E."/>
            <person name="Veneault-Fourrey C."/>
            <person name="Joly D.L."/>
            <person name="Hacquard S."/>
            <person name="Amselem J."/>
            <person name="Cantarel B.L."/>
            <person name="Chiu R."/>
            <person name="Coutinho P.M."/>
            <person name="Feau N."/>
            <person name="Field M."/>
            <person name="Frey P."/>
            <person name="Gelhaye E."/>
            <person name="Goldberg J."/>
            <person name="Grabherr M.G."/>
            <person name="Kodira C.D."/>
            <person name="Kohler A."/>
            <person name="Kuees U."/>
            <person name="Lindquist E.A."/>
            <person name="Lucas S.M."/>
            <person name="Mago R."/>
            <person name="Mauceli E."/>
            <person name="Morin E."/>
            <person name="Murat C."/>
            <person name="Pangilinan J.L."/>
            <person name="Park R."/>
            <person name="Pearson M."/>
            <person name="Quesneville H."/>
            <person name="Rouhier N."/>
            <person name="Sakthikumar S."/>
            <person name="Salamov A.A."/>
            <person name="Schmutz J."/>
            <person name="Selles B."/>
            <person name="Shapiro H."/>
            <person name="Tanguay P."/>
            <person name="Tuskan G.A."/>
            <person name="Henrissat B."/>
            <person name="Van de Peer Y."/>
            <person name="Rouze P."/>
            <person name="Ellis J.G."/>
            <person name="Dodds P.N."/>
            <person name="Schein J.E."/>
            <person name="Zhong S."/>
            <person name="Hamelin R.C."/>
            <person name="Grigoriev I.V."/>
            <person name="Szabo L.J."/>
            <person name="Martin F."/>
        </authorList>
    </citation>
    <scope>NUCLEOTIDE SEQUENCE [LARGE SCALE GENOMIC DNA]</scope>
    <source>
        <strain evidence="3">CRL 75-36-700-3 / race SCCL</strain>
    </source>
</reference>
<dbReference type="EMBL" id="DS178342">
    <property type="protein sequence ID" value="EFP91141.1"/>
    <property type="molecule type" value="Genomic_DNA"/>
</dbReference>
<reference key="1">
    <citation type="submission" date="2007-01" db="EMBL/GenBank/DDBJ databases">
        <title>The Genome Sequence of Puccinia graminis f. sp. tritici Strain CRL 75-36-700-3.</title>
        <authorList>
            <consortium name="The Broad Institute Genome Sequencing Platform"/>
            <person name="Birren B."/>
            <person name="Lander E."/>
            <person name="Galagan J."/>
            <person name="Nusbaum C."/>
            <person name="Devon K."/>
            <person name="Cuomo C."/>
            <person name="Jaffe D."/>
            <person name="Butler J."/>
            <person name="Alvarez P."/>
            <person name="Gnerre S."/>
            <person name="Grabherr M."/>
            <person name="Mauceli E."/>
            <person name="Brockman W."/>
            <person name="Young S."/>
            <person name="LaButti K."/>
            <person name="Sykes S."/>
            <person name="DeCaprio D."/>
            <person name="Crawford M."/>
            <person name="Koehrsen M."/>
            <person name="Engels R."/>
            <person name="Montgomery P."/>
            <person name="Pearson M."/>
            <person name="Howarth C."/>
            <person name="Larson L."/>
            <person name="White J."/>
            <person name="Zeng Q."/>
            <person name="Kodira C."/>
            <person name="Yandava C."/>
            <person name="Alvarado L."/>
            <person name="O'Leary S."/>
            <person name="Szabo L."/>
            <person name="Dean R."/>
            <person name="Schein J."/>
        </authorList>
    </citation>
    <scope>NUCLEOTIDE SEQUENCE</scope>
    <source>
        <strain>CRL 75-36-700-3</strain>
    </source>
</reference>
<dbReference type="KEGG" id="pgr:PGTG_16886"/>
<evidence type="ECO:0000313" key="3">
    <source>
        <dbReference type="Proteomes" id="UP000008783"/>
    </source>
</evidence>
<keyword evidence="1" id="KW-0812">Transmembrane</keyword>
<name>E3L3L6_PUCGT</name>
<dbReference type="GeneID" id="10528803"/>
<proteinExistence type="predicted"/>